<sequence>MTERASAYFPDPTVVFHILNAKFVQQAEDEAATPPAAREVIYYSLAIGHHLGVIDCLKPCMSLPLSDYRAWIAQLEAGEARRKLEGVLRFGEIGIDISHIHTLACALDRALPAMTPPQQAWSRSLIDALQLIENEPTIYLMVKRHNG</sequence>
<dbReference type="NCBIfam" id="NF011664">
    <property type="entry name" value="PRK15084.1"/>
    <property type="match status" value="1"/>
</dbReference>
<dbReference type="HOGENOM" id="CLU_121340_0_0_6"/>
<dbReference type="KEGG" id="ete:ETEE_1123"/>
<name>A0A076LHR3_9GAMM</name>
<dbReference type="GO" id="GO:0016829">
    <property type="term" value="F:lyase activity"/>
    <property type="evidence" value="ECO:0007669"/>
    <property type="project" value="UniProtKB-KW"/>
</dbReference>
<evidence type="ECO:0000313" key="1">
    <source>
        <dbReference type="EMBL" id="AIJ07586.1"/>
    </source>
</evidence>
<evidence type="ECO:0000313" key="2">
    <source>
        <dbReference type="Proteomes" id="UP000028681"/>
    </source>
</evidence>
<organism evidence="1 2">
    <name type="scientific">Edwardsiella anguillarum ET080813</name>
    <dbReference type="NCBI Taxonomy" id="667120"/>
    <lineage>
        <taxon>Bacteria</taxon>
        <taxon>Pseudomonadati</taxon>
        <taxon>Pseudomonadota</taxon>
        <taxon>Gammaproteobacteria</taxon>
        <taxon>Enterobacterales</taxon>
        <taxon>Hafniaceae</taxon>
        <taxon>Edwardsiella</taxon>
    </lineage>
</organism>
<dbReference type="Proteomes" id="UP000028681">
    <property type="component" value="Chromosome"/>
</dbReference>
<dbReference type="InterPro" id="IPR010005">
    <property type="entry name" value="Formate_DH_maturation_HycH"/>
</dbReference>
<keyword evidence="1" id="KW-0456">Lyase</keyword>
<dbReference type="Pfam" id="PF07450">
    <property type="entry name" value="HycH"/>
    <property type="match status" value="1"/>
</dbReference>
<gene>
    <name evidence="1" type="primary">hycH</name>
    <name evidence="1" type="ORF">ETEE_1123</name>
</gene>
<proteinExistence type="predicted"/>
<protein>
    <submittedName>
        <fullName evidence="1">Formate hydrogenlyase maturation protein HycH</fullName>
    </submittedName>
</protein>
<dbReference type="GeneID" id="33938805"/>
<dbReference type="RefSeq" id="WP_034164662.1">
    <property type="nucleotide sequence ID" value="NZ_CP006664.1"/>
</dbReference>
<accession>A0A076LHR3</accession>
<dbReference type="EMBL" id="CP006664">
    <property type="protein sequence ID" value="AIJ07586.1"/>
    <property type="molecule type" value="Genomic_DNA"/>
</dbReference>
<reference evidence="1 2" key="1">
    <citation type="journal article" date="2012" name="PLoS ONE">
        <title>Edwardsiella comparative phylogenomics reveal the new intra/inter-species taxonomic relationships, virulence evolution and niche adaptation mechanisms.</title>
        <authorList>
            <person name="Yang M."/>
            <person name="Lv Y."/>
            <person name="Xiao J."/>
            <person name="Wu H."/>
            <person name="Zheng H."/>
            <person name="Liu Q."/>
            <person name="Zhang Y."/>
            <person name="Wang Q."/>
        </authorList>
    </citation>
    <scope>NUCLEOTIDE SEQUENCE [LARGE SCALE GENOMIC DNA]</scope>
    <source>
        <strain evidence="2">080813</strain>
    </source>
</reference>
<dbReference type="AlphaFoldDB" id="A0A076LHR3"/>